<dbReference type="PANTHER" id="PTHR37809:SF1">
    <property type="entry name" value="RIBOSOMAL PROTEIN S12 METHYLTHIOTRANSFERASE ACCESSORY FACTOR YCAO"/>
    <property type="match status" value="1"/>
</dbReference>
<feature type="domain" description="YcaO" evidence="1">
    <location>
        <begin position="65"/>
        <end position="450"/>
    </location>
</feature>
<dbReference type="STRING" id="42256.RradSPS_2399"/>
<evidence type="ECO:0000259" key="1">
    <source>
        <dbReference type="PROSITE" id="PS51664"/>
    </source>
</evidence>
<dbReference type="RefSeq" id="WP_084263964.1">
    <property type="nucleotide sequence ID" value="NZ_CP007514.1"/>
</dbReference>
<reference evidence="3" key="2">
    <citation type="submission" date="2023-11" db="EMBL/GenBank/DDBJ databases">
        <title>MicrobeMod: A computational toolkit for identifying prokaryotic methylation and restriction-modification with nanopore sequencing.</title>
        <authorList>
            <person name="Crits-Christoph A."/>
            <person name="Kang S.C."/>
            <person name="Lee H."/>
            <person name="Ostrov N."/>
        </authorList>
    </citation>
    <scope>NUCLEOTIDE SEQUENCE</scope>
    <source>
        <strain evidence="3">ATCC 51242</strain>
    </source>
</reference>
<evidence type="ECO:0000313" key="3">
    <source>
        <dbReference type="EMBL" id="MDX5895085.1"/>
    </source>
</evidence>
<dbReference type="Pfam" id="PF02624">
    <property type="entry name" value="YcaO"/>
    <property type="match status" value="1"/>
</dbReference>
<dbReference type="KEGG" id="rrd:RradSPS_2399"/>
<dbReference type="PROSITE" id="PS51664">
    <property type="entry name" value="YCAO"/>
    <property type="match status" value="1"/>
</dbReference>
<dbReference type="EMBL" id="CP007514">
    <property type="protein sequence ID" value="AHY47682.1"/>
    <property type="molecule type" value="Genomic_DNA"/>
</dbReference>
<dbReference type="Gene3D" id="3.30.160.660">
    <property type="match status" value="1"/>
</dbReference>
<accession>A0A023X5E4</accession>
<reference evidence="2 4" key="1">
    <citation type="submission" date="2014-03" db="EMBL/GenBank/DDBJ databases">
        <title>Complete genome sequence of the Radio-Resistant Rubrobacter radiotolerans RSPS-4.</title>
        <authorList>
            <person name="Egas C.C."/>
            <person name="Barroso C.C."/>
            <person name="Froufe H.J.C."/>
            <person name="Pacheco J.J."/>
            <person name="Albuquerque L.L."/>
            <person name="da Costa M.M.S."/>
        </authorList>
    </citation>
    <scope>NUCLEOTIDE SEQUENCE [LARGE SCALE GENOMIC DNA]</scope>
    <source>
        <strain evidence="2 4">RSPS-4</strain>
    </source>
</reference>
<dbReference type="Proteomes" id="UP000025229">
    <property type="component" value="Chromosome"/>
</dbReference>
<dbReference type="Proteomes" id="UP001281130">
    <property type="component" value="Unassembled WGS sequence"/>
</dbReference>
<dbReference type="InterPro" id="IPR003776">
    <property type="entry name" value="YcaO-like_dom"/>
</dbReference>
<dbReference type="OrthoDB" id="2379922at2"/>
<dbReference type="HOGENOM" id="CLU_555191_0_0_11"/>
<name>A0A023X5E4_RUBRA</name>
<sequence length="503" mass="54308">MSAGRKVGGGEDLAAVARAYREALPAGEVMEFGISALDHTGVPVWTSALWPFVGGVQGPFCNGVGYGNTPEEARVSAYGECVESAGAWLRLGRMERTRASYRELVGVYGEGSVLDPVRGCLPAGSRYSADLPLDWVEARRLGDGETVLVPVEFVATRHADLPEDAPEPLFTPVTNGLGAGLDVERAVAHATMEILQRDGNGLAFRALDRGVGVDLEGLEDEGALDLLARLDAEEIDVTVKLAATDFGITNVYAVGEDRDPSREKHPFTVTACGEASHPDRDRAVRKALAEFCASRARKPFNHGPLAPIQEISPEGYVERFRKKPLGSEEGRSLEATLDWLAKPREELRRLVAPILSVERTVPLADLPTTPVPEDPGALLDLLQKRLGGEGFEILYADVSPSEGARAVKALVPGLEVETLSYGRIGERNLARLLDLDLGVAGLGPAPKDRPEARRVLLTEEAEERFGGPAWFDYAAAEEVVGELYPLYREPGRHVAALAREKKR</sequence>
<evidence type="ECO:0000313" key="4">
    <source>
        <dbReference type="Proteomes" id="UP000025229"/>
    </source>
</evidence>
<proteinExistence type="predicted"/>
<keyword evidence="4" id="KW-1185">Reference proteome</keyword>
<dbReference type="AlphaFoldDB" id="A0A023X5E4"/>
<dbReference type="EMBL" id="JAWXXX010000001">
    <property type="protein sequence ID" value="MDX5895085.1"/>
    <property type="molecule type" value="Genomic_DNA"/>
</dbReference>
<protein>
    <submittedName>
        <fullName evidence="3">YcaO-like family protein</fullName>
    </submittedName>
</protein>
<evidence type="ECO:0000313" key="2">
    <source>
        <dbReference type="EMBL" id="AHY47682.1"/>
    </source>
</evidence>
<gene>
    <name evidence="2" type="ORF">RradSPS_2399</name>
    <name evidence="3" type="ORF">SIL72_13745</name>
</gene>
<organism evidence="2 4">
    <name type="scientific">Rubrobacter radiotolerans</name>
    <name type="common">Arthrobacter radiotolerans</name>
    <dbReference type="NCBI Taxonomy" id="42256"/>
    <lineage>
        <taxon>Bacteria</taxon>
        <taxon>Bacillati</taxon>
        <taxon>Actinomycetota</taxon>
        <taxon>Rubrobacteria</taxon>
        <taxon>Rubrobacterales</taxon>
        <taxon>Rubrobacteraceae</taxon>
        <taxon>Rubrobacter</taxon>
    </lineage>
</organism>
<dbReference type="eggNOG" id="COG1944">
    <property type="taxonomic scope" value="Bacteria"/>
</dbReference>
<dbReference type="PANTHER" id="PTHR37809">
    <property type="entry name" value="RIBOSOMAL PROTEIN S12 METHYLTHIOTRANSFERASE ACCESSORY FACTOR YCAO"/>
    <property type="match status" value="1"/>
</dbReference>